<dbReference type="Pfam" id="PF04333">
    <property type="entry name" value="MlaA"/>
    <property type="match status" value="1"/>
</dbReference>
<organism evidence="5 6">
    <name type="scientific">Solilutibacter pythonis</name>
    <dbReference type="NCBI Taxonomy" id="2483112"/>
    <lineage>
        <taxon>Bacteria</taxon>
        <taxon>Pseudomonadati</taxon>
        <taxon>Pseudomonadota</taxon>
        <taxon>Gammaproteobacteria</taxon>
        <taxon>Lysobacterales</taxon>
        <taxon>Lysobacteraceae</taxon>
        <taxon>Solilutibacter</taxon>
    </lineage>
</organism>
<name>A0A3M2HRE1_9GAMM</name>
<comment type="caution">
    <text evidence="5">The sequence shown here is derived from an EMBL/GenBank/DDBJ whole genome shotgun (WGS) entry which is preliminary data.</text>
</comment>
<dbReference type="Proteomes" id="UP000275012">
    <property type="component" value="Unassembled WGS sequence"/>
</dbReference>
<dbReference type="PROSITE" id="PS51257">
    <property type="entry name" value="PROKAR_LIPOPROTEIN"/>
    <property type="match status" value="1"/>
</dbReference>
<evidence type="ECO:0000256" key="4">
    <source>
        <dbReference type="SAM" id="SignalP"/>
    </source>
</evidence>
<dbReference type="OrthoDB" id="9785326at2"/>
<feature type="region of interest" description="Disordered" evidence="3">
    <location>
        <begin position="25"/>
        <end position="127"/>
    </location>
</feature>
<reference evidence="5 6" key="1">
    <citation type="submission" date="2018-10" db="EMBL/GenBank/DDBJ databases">
        <title>Proposal of Lysobacter pythonis sp. nov. isolated from royal pythons (Python regius).</title>
        <authorList>
            <person name="Hans-Juergen B."/>
            <person name="Huptas C."/>
            <person name="Sandra B."/>
            <person name="Igor L."/>
            <person name="Joachim S."/>
            <person name="Siegfried S."/>
            <person name="Mareike W."/>
            <person name="Peter K."/>
        </authorList>
    </citation>
    <scope>NUCLEOTIDE SEQUENCE [LARGE SCALE GENOMIC DNA]</scope>
    <source>
        <strain evidence="5 6">4284/11</strain>
    </source>
</reference>
<evidence type="ECO:0000256" key="2">
    <source>
        <dbReference type="ARBA" id="ARBA00022729"/>
    </source>
</evidence>
<feature type="region of interest" description="Disordered" evidence="3">
    <location>
        <begin position="330"/>
        <end position="356"/>
    </location>
</feature>
<feature type="compositionally biased region" description="Low complexity" evidence="3">
    <location>
        <begin position="73"/>
        <end position="93"/>
    </location>
</feature>
<dbReference type="EMBL" id="RFLY01000012">
    <property type="protein sequence ID" value="RMH90905.1"/>
    <property type="molecule type" value="Genomic_DNA"/>
</dbReference>
<sequence length="365" mass="39968">MRVTFRPVSAFGLSLALLLSACAGQSTHTPPPVEAPPTHAAQTSMTAEAVAVDPTQTPTEATGAFIPDGTKGTEAARTAAGQATPAPDTKPAAPTEPPARSSAEDDFNALYGHPEYDPVADPNLPPGVELPSSYDPWEPLNRRIHAFNRFVDRTIATPLARAYVTVVPRPVRLGIRNFFNNLGQPASAVNALLQGRPGDAGFAALRFLVNTTMGLGGLFDPASRMNVPYVNEDFGQTLAIWGWRRSRYLELPLFGPRTVRDAFGMVGDAPLSAVRHIEQDKVRFFVQGVQLVDIRARLFSIDSMREGVADEYALYRDAWLQRRQYQITSSLQQNQREDDGLPDYLHEPEDNPTIPADMIPIRIEP</sequence>
<dbReference type="GO" id="GO:0120010">
    <property type="term" value="P:intermembrane phospholipid transfer"/>
    <property type="evidence" value="ECO:0007669"/>
    <property type="project" value="TreeGrafter"/>
</dbReference>
<dbReference type="GO" id="GO:0016020">
    <property type="term" value="C:membrane"/>
    <property type="evidence" value="ECO:0007669"/>
    <property type="project" value="InterPro"/>
</dbReference>
<dbReference type="PANTHER" id="PTHR30035">
    <property type="entry name" value="LIPOPROTEIN VACJ-RELATED"/>
    <property type="match status" value="1"/>
</dbReference>
<evidence type="ECO:0000313" key="5">
    <source>
        <dbReference type="EMBL" id="RMH90905.1"/>
    </source>
</evidence>
<feature type="compositionally biased region" description="Basic and acidic residues" evidence="3">
    <location>
        <begin position="335"/>
        <end position="349"/>
    </location>
</feature>
<keyword evidence="6" id="KW-1185">Reference proteome</keyword>
<dbReference type="InterPro" id="IPR007428">
    <property type="entry name" value="MlaA"/>
</dbReference>
<dbReference type="AlphaFoldDB" id="A0A3M2HRE1"/>
<evidence type="ECO:0000313" key="6">
    <source>
        <dbReference type="Proteomes" id="UP000275012"/>
    </source>
</evidence>
<proteinExistence type="inferred from homology"/>
<accession>A0A3M2HRE1</accession>
<keyword evidence="2 4" id="KW-0732">Signal</keyword>
<dbReference type="RefSeq" id="WP_122101829.1">
    <property type="nucleotide sequence ID" value="NZ_RFLY01000012.1"/>
</dbReference>
<dbReference type="PANTHER" id="PTHR30035:SF3">
    <property type="entry name" value="INTERMEMBRANE PHOSPHOLIPID TRANSPORT SYSTEM LIPOPROTEIN MLAA"/>
    <property type="match status" value="1"/>
</dbReference>
<gene>
    <name evidence="5" type="ORF">EBB59_08990</name>
</gene>
<keyword evidence="5" id="KW-0449">Lipoprotein</keyword>
<feature type="signal peptide" evidence="4">
    <location>
        <begin position="1"/>
        <end position="23"/>
    </location>
</feature>
<evidence type="ECO:0000256" key="1">
    <source>
        <dbReference type="ARBA" id="ARBA00010634"/>
    </source>
</evidence>
<protein>
    <submittedName>
        <fullName evidence="5">VacJ family lipoprotein</fullName>
    </submittedName>
</protein>
<evidence type="ECO:0000256" key="3">
    <source>
        <dbReference type="SAM" id="MobiDB-lite"/>
    </source>
</evidence>
<dbReference type="PRINTS" id="PR01805">
    <property type="entry name" value="VACJLIPOPROT"/>
</dbReference>
<feature type="chain" id="PRO_5018074817" evidence="4">
    <location>
        <begin position="24"/>
        <end position="365"/>
    </location>
</feature>
<comment type="similarity">
    <text evidence="1">Belongs to the MlaA family.</text>
</comment>